<protein>
    <submittedName>
        <fullName evidence="1">Uncharacterized protein</fullName>
    </submittedName>
</protein>
<dbReference type="Proteomes" id="UP000224634">
    <property type="component" value="Unassembled WGS sequence"/>
</dbReference>
<dbReference type="AlphaFoldDB" id="A0A2B7XPR0"/>
<gene>
    <name evidence="1" type="ORF">AJ80_07238</name>
</gene>
<comment type="caution">
    <text evidence="1">The sequence shown here is derived from an EMBL/GenBank/DDBJ whole genome shotgun (WGS) entry which is preliminary data.</text>
</comment>
<organism evidence="1 2">
    <name type="scientific">Polytolypa hystricis (strain UAMH7299)</name>
    <dbReference type="NCBI Taxonomy" id="1447883"/>
    <lineage>
        <taxon>Eukaryota</taxon>
        <taxon>Fungi</taxon>
        <taxon>Dikarya</taxon>
        <taxon>Ascomycota</taxon>
        <taxon>Pezizomycotina</taxon>
        <taxon>Eurotiomycetes</taxon>
        <taxon>Eurotiomycetidae</taxon>
        <taxon>Onygenales</taxon>
        <taxon>Onygenales incertae sedis</taxon>
        <taxon>Polytolypa</taxon>
    </lineage>
</organism>
<name>A0A2B7XPR0_POLH7</name>
<dbReference type="EMBL" id="PDNA01000136">
    <property type="protein sequence ID" value="PGH11136.1"/>
    <property type="molecule type" value="Genomic_DNA"/>
</dbReference>
<reference evidence="1 2" key="1">
    <citation type="submission" date="2017-10" db="EMBL/GenBank/DDBJ databases">
        <title>Comparative genomics in systemic dimorphic fungi from Ajellomycetaceae.</title>
        <authorList>
            <person name="Munoz J.F."/>
            <person name="Mcewen J.G."/>
            <person name="Clay O.K."/>
            <person name="Cuomo C.A."/>
        </authorList>
    </citation>
    <scope>NUCLEOTIDE SEQUENCE [LARGE SCALE GENOMIC DNA]</scope>
    <source>
        <strain evidence="1 2">UAMH7299</strain>
    </source>
</reference>
<dbReference type="STRING" id="1447883.A0A2B7XPR0"/>
<evidence type="ECO:0000313" key="2">
    <source>
        <dbReference type="Proteomes" id="UP000224634"/>
    </source>
</evidence>
<evidence type="ECO:0000313" key="1">
    <source>
        <dbReference type="EMBL" id="PGH11136.1"/>
    </source>
</evidence>
<sequence>MADDTNRFSLHTKVPTHAWGVYGKWYSLTGAERPNQPIRQGEFRLDYVVVRFYCRWRNICGCEISSQQLDTILVDGEEEYLSSFGWTMSMNLTSWRIKQFDAEWWNDWLAPDEEDEEEDEEAED</sequence>
<accession>A0A2B7XPR0</accession>
<keyword evidence="2" id="KW-1185">Reference proteome</keyword>
<proteinExistence type="predicted"/>